<dbReference type="CDD" id="cd09020">
    <property type="entry name" value="D-hex-6-P-epi_like"/>
    <property type="match status" value="1"/>
</dbReference>
<dbReference type="Gene3D" id="2.70.98.10">
    <property type="match status" value="1"/>
</dbReference>
<keyword evidence="7" id="KW-1185">Reference proteome</keyword>
<dbReference type="EMBL" id="SLXJ01000009">
    <property type="protein sequence ID" value="TCP16852.1"/>
    <property type="molecule type" value="Genomic_DNA"/>
</dbReference>
<comment type="catalytic activity">
    <reaction evidence="1">
        <text>alpha-D-glucose 6-phosphate = beta-D-glucose 6-phosphate</text>
        <dbReference type="Rhea" id="RHEA:16249"/>
        <dbReference type="ChEBI" id="CHEBI:58225"/>
        <dbReference type="ChEBI" id="CHEBI:58247"/>
        <dbReference type="EC" id="5.1.3.15"/>
    </reaction>
</comment>
<gene>
    <name evidence="6" type="ORF">EV693_10970</name>
</gene>
<dbReference type="AlphaFoldDB" id="A0A4R2N7E6"/>
<dbReference type="Pfam" id="PF01263">
    <property type="entry name" value="Aldose_epim"/>
    <property type="match status" value="1"/>
</dbReference>
<dbReference type="InterPro" id="IPR008183">
    <property type="entry name" value="Aldose_1/G6P_1-epimerase"/>
</dbReference>
<dbReference type="InterPro" id="IPR025532">
    <property type="entry name" value="G6P_1-epimerase"/>
</dbReference>
<evidence type="ECO:0000256" key="2">
    <source>
        <dbReference type="ARBA" id="ARBA00005866"/>
    </source>
</evidence>
<comment type="similarity">
    <text evidence="2 4">Belongs to the glucose-6-phosphate 1-epimerase family.</text>
</comment>
<dbReference type="SUPFAM" id="SSF74650">
    <property type="entry name" value="Galactose mutarotase-like"/>
    <property type="match status" value="1"/>
</dbReference>
<dbReference type="GO" id="GO:0030246">
    <property type="term" value="F:carbohydrate binding"/>
    <property type="evidence" value="ECO:0007669"/>
    <property type="project" value="UniProtKB-UniRule"/>
</dbReference>
<keyword evidence="3 4" id="KW-0413">Isomerase</keyword>
<dbReference type="EC" id="5.1.3.15" evidence="4"/>
<dbReference type="GO" id="GO:0047938">
    <property type="term" value="F:glucose-6-phosphate 1-epimerase activity"/>
    <property type="evidence" value="ECO:0007669"/>
    <property type="project" value="UniProtKB-UniRule"/>
</dbReference>
<evidence type="ECO:0000256" key="4">
    <source>
        <dbReference type="PIRNR" id="PIRNR016020"/>
    </source>
</evidence>
<dbReference type="PANTHER" id="PTHR11122:SF13">
    <property type="entry name" value="GLUCOSE-6-PHOSPHATE 1-EPIMERASE"/>
    <property type="match status" value="1"/>
</dbReference>
<reference evidence="6 7" key="1">
    <citation type="submission" date="2019-03" db="EMBL/GenBank/DDBJ databases">
        <title>Genomic Encyclopedia of Type Strains, Phase IV (KMG-IV): sequencing the most valuable type-strain genomes for metagenomic binning, comparative biology and taxonomic classification.</title>
        <authorList>
            <person name="Goeker M."/>
        </authorList>
    </citation>
    <scope>NUCLEOTIDE SEQUENCE [LARGE SCALE GENOMIC DNA]</scope>
    <source>
        <strain evidence="6 7">DSM 16380</strain>
    </source>
</reference>
<dbReference type="GO" id="GO:0005975">
    <property type="term" value="P:carbohydrate metabolic process"/>
    <property type="evidence" value="ECO:0007669"/>
    <property type="project" value="InterPro"/>
</dbReference>
<accession>A0A4R2N7E6</accession>
<evidence type="ECO:0000256" key="1">
    <source>
        <dbReference type="ARBA" id="ARBA00001096"/>
    </source>
</evidence>
<dbReference type="OrthoDB" id="9790727at2"/>
<proteinExistence type="inferred from homology"/>
<evidence type="ECO:0000313" key="7">
    <source>
        <dbReference type="Proteomes" id="UP000295537"/>
    </source>
</evidence>
<dbReference type="PANTHER" id="PTHR11122">
    <property type="entry name" value="APOSPORY-ASSOCIATED PROTEIN C-RELATED"/>
    <property type="match status" value="1"/>
</dbReference>
<name>A0A4R2N7E6_9PAST</name>
<sequence>MNYLEQLPPELNIIHYNDIPVLEISHPKVKAKISLQGAQLLSWQPAQSQQDVLWLSEVESFNAGNAIRGGVPICYPWFGGVKSPSHGYARIQQWALADYQVENEQIWLAFDFQDEARLEMVLGSTCGLTFTHLAQEPAQLALHTYFNVANIQQVSLEGLPTRCFNSLTKQEETVTSPRKITENVDCIYPITQPLTATIRDLGYQRHIQVEHLNATDVVVWNPWHKPTSGMSEQGYQTMVCVETARIHHLMTQGEQVSVKISLQQD</sequence>
<comment type="caution">
    <text evidence="6">The sequence shown here is derived from an EMBL/GenBank/DDBJ whole genome shotgun (WGS) entry which is preliminary data.</text>
</comment>
<dbReference type="RefSeq" id="WP_132501608.1">
    <property type="nucleotide sequence ID" value="NZ_LVXA01000001.1"/>
</dbReference>
<dbReference type="InterPro" id="IPR014718">
    <property type="entry name" value="GH-type_carb-bd"/>
</dbReference>
<evidence type="ECO:0000256" key="3">
    <source>
        <dbReference type="ARBA" id="ARBA00023235"/>
    </source>
</evidence>
<dbReference type="InterPro" id="IPR011013">
    <property type="entry name" value="Gal_mutarotase_sf_dom"/>
</dbReference>
<feature type="active site" evidence="5">
    <location>
        <position position="143"/>
    </location>
</feature>
<dbReference type="PIRSF" id="PIRSF016020">
    <property type="entry name" value="PHexose_mutarotase"/>
    <property type="match status" value="1"/>
</dbReference>
<evidence type="ECO:0000313" key="6">
    <source>
        <dbReference type="EMBL" id="TCP16852.1"/>
    </source>
</evidence>
<protein>
    <recommendedName>
        <fullName evidence="4">Putative glucose-6-phosphate 1-epimerase</fullName>
        <ecNumber evidence="4">5.1.3.15</ecNumber>
    </recommendedName>
</protein>
<dbReference type="Proteomes" id="UP000295537">
    <property type="component" value="Unassembled WGS sequence"/>
</dbReference>
<feature type="active site" evidence="5">
    <location>
        <position position="242"/>
    </location>
</feature>
<organism evidence="6 7">
    <name type="scientific">Nicoletella semolina</name>
    <dbReference type="NCBI Taxonomy" id="271160"/>
    <lineage>
        <taxon>Bacteria</taxon>
        <taxon>Pseudomonadati</taxon>
        <taxon>Pseudomonadota</taxon>
        <taxon>Gammaproteobacteria</taxon>
        <taxon>Pasteurellales</taxon>
        <taxon>Pasteurellaceae</taxon>
        <taxon>Nicoletella</taxon>
    </lineage>
</organism>
<evidence type="ECO:0000256" key="5">
    <source>
        <dbReference type="PIRSR" id="PIRSR016020-1"/>
    </source>
</evidence>